<keyword evidence="10" id="KW-1185">Reference proteome</keyword>
<name>A0A9P0QWM5_9ASCO</name>
<dbReference type="Pfam" id="PF10334">
    <property type="entry name" value="BRE4"/>
    <property type="match status" value="1"/>
</dbReference>
<evidence type="ECO:0000256" key="1">
    <source>
        <dbReference type="ARBA" id="ARBA00004141"/>
    </source>
</evidence>
<keyword evidence="2 6" id="KW-0812">Transmembrane</keyword>
<feature type="transmembrane region" description="Helical" evidence="6">
    <location>
        <begin position="280"/>
        <end position="302"/>
    </location>
</feature>
<gene>
    <name evidence="9" type="ORF">CLIB1423_31S00474</name>
</gene>
<dbReference type="GO" id="GO:0016020">
    <property type="term" value="C:membrane"/>
    <property type="evidence" value="ECO:0007669"/>
    <property type="project" value="UniProtKB-SubCell"/>
</dbReference>
<organism evidence="9 10">
    <name type="scientific">[Candida] railenensis</name>
    <dbReference type="NCBI Taxonomy" id="45579"/>
    <lineage>
        <taxon>Eukaryota</taxon>
        <taxon>Fungi</taxon>
        <taxon>Dikarya</taxon>
        <taxon>Ascomycota</taxon>
        <taxon>Saccharomycotina</taxon>
        <taxon>Pichiomycetes</taxon>
        <taxon>Debaryomycetaceae</taxon>
        <taxon>Kurtzmaniella</taxon>
    </lineage>
</organism>
<evidence type="ECO:0008006" key="11">
    <source>
        <dbReference type="Google" id="ProtNLM"/>
    </source>
</evidence>
<dbReference type="InterPro" id="IPR018820">
    <property type="entry name" value="BRE4-related_DUF2421"/>
</dbReference>
<dbReference type="Proteomes" id="UP000837801">
    <property type="component" value="Unassembled WGS sequence"/>
</dbReference>
<proteinExistence type="predicted"/>
<dbReference type="InterPro" id="IPR049453">
    <property type="entry name" value="Memb_transporter_dom"/>
</dbReference>
<evidence type="ECO:0000256" key="4">
    <source>
        <dbReference type="ARBA" id="ARBA00023136"/>
    </source>
</evidence>
<feature type="region of interest" description="Disordered" evidence="5">
    <location>
        <begin position="1"/>
        <end position="22"/>
    </location>
</feature>
<feature type="domain" description="Integral membrane bound transporter" evidence="8">
    <location>
        <begin position="738"/>
        <end position="872"/>
    </location>
</feature>
<feature type="region of interest" description="Disordered" evidence="5">
    <location>
        <begin position="604"/>
        <end position="642"/>
    </location>
</feature>
<protein>
    <recommendedName>
        <fullName evidence="11">DUF2421 domain-containing protein</fullName>
    </recommendedName>
</protein>
<comment type="caution">
    <text evidence="9">The sequence shown here is derived from an EMBL/GenBank/DDBJ whole genome shotgun (WGS) entry which is preliminary data.</text>
</comment>
<evidence type="ECO:0000256" key="2">
    <source>
        <dbReference type="ARBA" id="ARBA00022692"/>
    </source>
</evidence>
<dbReference type="InterPro" id="IPR052430">
    <property type="entry name" value="IVT-Associated"/>
</dbReference>
<dbReference type="PANTHER" id="PTHR47804:SF1">
    <property type="entry name" value="DUF2421 DOMAIN-CONTAINING PROTEIN"/>
    <property type="match status" value="1"/>
</dbReference>
<dbReference type="AlphaFoldDB" id="A0A9P0QWM5"/>
<feature type="compositionally biased region" description="Polar residues" evidence="5">
    <location>
        <begin position="1"/>
        <end position="14"/>
    </location>
</feature>
<feature type="compositionally biased region" description="Low complexity" evidence="5">
    <location>
        <begin position="75"/>
        <end position="100"/>
    </location>
</feature>
<feature type="transmembrane region" description="Helical" evidence="6">
    <location>
        <begin position="738"/>
        <end position="754"/>
    </location>
</feature>
<accession>A0A9P0QWM5</accession>
<dbReference type="PANTHER" id="PTHR47804">
    <property type="entry name" value="60S RIBOSOMAL PROTEIN L19"/>
    <property type="match status" value="1"/>
</dbReference>
<sequence>MSGYGSTENRNSSPVDDEDNEISLNFSALGSRVRKLTGQASVIMPKTGERVQRSVSSFSIGFESFNSRGIEDNPSESSSLLPGSNNGNGNGNALAPSSSNVTLEGSPETSRWKFKKIYRRSKRKLEAVYANEVYKSVLKCSIAYFLASLGVYWSRFDDLLGRTDSKHVVATVAVYFHPSRSKGSMHQSLLFVICSLLFSFSMTFFCRLISRSFFNHGEDEICYAIDLIVASLSLGCIAYMKQKINKQTFNTACSLASISIVACIIKEGSTNASEIPVDRFIGTIIVVVTGCSISVLCCYLIWPVSAVEQLRKGLNDSYNIMSGLLSITANRFLNGENITAKDIEFFNRLNKNITSLNSSLEEAQYELLLRGREEEWKLFVKLVSSTKALARHVQALRSSVEMQWELLHENDGAENNNNNNNDADSVSSDESIDSRIHLSQSIENMSKILSGTNTSDVPNYTASNPGQIFDLFVYYLAPSMKSFIFTIKNILSEIPFENQCSGKFATTATFQRSIDSALELYKEKQSESFERLYSQEIFHKKDSNQFLFNTDQEEVTACCGNFSSLLGEFARTLNGFLKLTERYEETTQCRRSWNYLYNSLWHQSPSDQGKKDQYSQGIDSNDLGEDAIGSTGFQDPPQENGTERRVSFPLFNTRVESTLNAALLAFQNQYRNGDENGTHSRSILKKRREIHSRLSILSFNLWKSLKVFKRTDVQFGIRVGLGALIISIFAFIPQTKIYFNEWRIEWALVVYCIMMNKSVGGTSMTIKYRFIGTFLGCYGAYLIWVLTNGNVYCLCICGFLLSIPSFYIIMYWKQNNPFGRFILLAYNITALYSYSMTQKDAEDGLEGGEDPIIGEIAFHRFFAVSVGIMVSVSMSSLFLPNSARSRLKKGLTILWLRMGVIWNSDPLDFTVDGESKLIGLKDQKGLHDLLRECETLLKQAPKEFRLKGEFPKVKYEKILQCTSNIIDSFQNMNLMIEVDPSLSTNEEYVLKYISAERTEVEHRIFLIFYMLASALRLSFPLPNKPASTEHAKDRMLFKLSEIRSNGALKKDLTLTNEDYVLLYSYILVTNKISLELDRILELVRDLIGEIDEEIFELV</sequence>
<feature type="transmembrane region" description="Helical" evidence="6">
    <location>
        <begin position="821"/>
        <end position="837"/>
    </location>
</feature>
<feature type="transmembrane region" description="Helical" evidence="6">
    <location>
        <begin position="189"/>
        <end position="209"/>
    </location>
</feature>
<dbReference type="OrthoDB" id="68611at2759"/>
<evidence type="ECO:0000256" key="3">
    <source>
        <dbReference type="ARBA" id="ARBA00022989"/>
    </source>
</evidence>
<evidence type="ECO:0000256" key="6">
    <source>
        <dbReference type="SAM" id="Phobius"/>
    </source>
</evidence>
<reference evidence="9" key="1">
    <citation type="submission" date="2022-03" db="EMBL/GenBank/DDBJ databases">
        <authorList>
            <person name="Legras J.-L."/>
            <person name="Devillers H."/>
            <person name="Grondin C."/>
        </authorList>
    </citation>
    <scope>NUCLEOTIDE SEQUENCE</scope>
    <source>
        <strain evidence="9">CLIB 1423</strain>
    </source>
</reference>
<evidence type="ECO:0000259" key="8">
    <source>
        <dbReference type="Pfam" id="PF13515"/>
    </source>
</evidence>
<dbReference type="Pfam" id="PF13515">
    <property type="entry name" value="FUSC_2"/>
    <property type="match status" value="1"/>
</dbReference>
<feature type="transmembrane region" description="Helical" evidence="6">
    <location>
        <begin position="221"/>
        <end position="240"/>
    </location>
</feature>
<feature type="compositionally biased region" description="Low complexity" evidence="5">
    <location>
        <begin position="413"/>
        <end position="429"/>
    </location>
</feature>
<feature type="transmembrane region" description="Helical" evidence="6">
    <location>
        <begin position="857"/>
        <end position="879"/>
    </location>
</feature>
<keyword evidence="3 6" id="KW-1133">Transmembrane helix</keyword>
<evidence type="ECO:0000313" key="10">
    <source>
        <dbReference type="Proteomes" id="UP000837801"/>
    </source>
</evidence>
<feature type="compositionally biased region" description="Polar residues" evidence="5">
    <location>
        <begin position="631"/>
        <end position="640"/>
    </location>
</feature>
<feature type="domain" description="DUF2421" evidence="7">
    <location>
        <begin position="930"/>
        <end position="1089"/>
    </location>
</feature>
<feature type="region of interest" description="Disordered" evidence="5">
    <location>
        <begin position="410"/>
        <end position="429"/>
    </location>
</feature>
<evidence type="ECO:0000259" key="7">
    <source>
        <dbReference type="Pfam" id="PF10334"/>
    </source>
</evidence>
<comment type="subcellular location">
    <subcellularLocation>
        <location evidence="1">Membrane</location>
        <topology evidence="1">Multi-pass membrane protein</topology>
    </subcellularLocation>
</comment>
<evidence type="ECO:0000256" key="5">
    <source>
        <dbReference type="SAM" id="MobiDB-lite"/>
    </source>
</evidence>
<feature type="region of interest" description="Disordered" evidence="5">
    <location>
        <begin position="71"/>
        <end position="106"/>
    </location>
</feature>
<feature type="transmembrane region" description="Helical" evidence="6">
    <location>
        <begin position="766"/>
        <end position="783"/>
    </location>
</feature>
<dbReference type="EMBL" id="CAKXYY010000031">
    <property type="protein sequence ID" value="CAH2355683.1"/>
    <property type="molecule type" value="Genomic_DNA"/>
</dbReference>
<keyword evidence="4 6" id="KW-0472">Membrane</keyword>
<feature type="transmembrane region" description="Helical" evidence="6">
    <location>
        <begin position="789"/>
        <end position="809"/>
    </location>
</feature>
<evidence type="ECO:0000313" key="9">
    <source>
        <dbReference type="EMBL" id="CAH2355683.1"/>
    </source>
</evidence>
<feature type="transmembrane region" description="Helical" evidence="6">
    <location>
        <begin position="715"/>
        <end position="732"/>
    </location>
</feature>